<dbReference type="OrthoDB" id="1037816at2"/>
<name>A0A399T2Q1_9BACT</name>
<proteinExistence type="predicted"/>
<dbReference type="RefSeq" id="WP_119436928.1">
    <property type="nucleotide sequence ID" value="NZ_QWGR01000003.1"/>
</dbReference>
<comment type="caution">
    <text evidence="4">The sequence shown here is derived from an EMBL/GenBank/DDBJ whole genome shotgun (WGS) entry which is preliminary data.</text>
</comment>
<sequence length="287" mass="32129">MRTNYYILLLIVAGSILTACNSEVDFGEQYKKVIYIVNSNNLLFEEEYFYGAEGNTIDLSVYCGGTEPTSHDIDIELHLDYHVLDSFNNINAIANPNYIKKNLIPESNFTLNNSVVTIKKGTEYGVLSIPFSVDGLDPDSCYVLPLTISSNSKAYEVNSKLSTIIHEIKMVNGFSGDYSGSSRELPETNRSVQPYLKAISANQVRMPIHTLPDNKAFISTNYMLLTIAQDSVNVTITPWEDALVTDLGGSTYNKETMSFELFYSFTDSDGDEISIKEKIVNLEYEED</sequence>
<evidence type="ECO:0000259" key="3">
    <source>
        <dbReference type="Pfam" id="PF14274"/>
    </source>
</evidence>
<keyword evidence="5" id="KW-1185">Reference proteome</keyword>
<evidence type="ECO:0000313" key="4">
    <source>
        <dbReference type="EMBL" id="RIJ49042.1"/>
    </source>
</evidence>
<dbReference type="AlphaFoldDB" id="A0A399T2Q1"/>
<feature type="domain" description="BT-3987-like N-terminal" evidence="2">
    <location>
        <begin position="30"/>
        <end position="153"/>
    </location>
</feature>
<accession>A0A399T2Q1</accession>
<evidence type="ECO:0000313" key="5">
    <source>
        <dbReference type="Proteomes" id="UP000265926"/>
    </source>
</evidence>
<dbReference type="Gene3D" id="2.60.40.1740">
    <property type="entry name" value="hypothetical protein (bacova_03559)"/>
    <property type="match status" value="1"/>
</dbReference>
<reference evidence="4 5" key="1">
    <citation type="submission" date="2018-08" db="EMBL/GenBank/DDBJ databases">
        <title>Pallidiluteibacterium maritimus gen. nov., sp. nov., isolated from coastal sediment.</title>
        <authorList>
            <person name="Zhou L.Y."/>
        </authorList>
    </citation>
    <scope>NUCLEOTIDE SEQUENCE [LARGE SCALE GENOMIC DNA]</scope>
    <source>
        <strain evidence="4 5">XSD2</strain>
    </source>
</reference>
<gene>
    <name evidence="4" type="ORF">D1614_05595</name>
</gene>
<dbReference type="InterPro" id="IPR013728">
    <property type="entry name" value="BT_3987-like_N"/>
</dbReference>
<dbReference type="Pfam" id="PF14274">
    <property type="entry name" value="BT_3044-like_C"/>
    <property type="match status" value="1"/>
</dbReference>
<keyword evidence="1" id="KW-0732">Signal</keyword>
<evidence type="ECO:0000259" key="2">
    <source>
        <dbReference type="Pfam" id="PF08522"/>
    </source>
</evidence>
<dbReference type="Proteomes" id="UP000265926">
    <property type="component" value="Unassembled WGS sequence"/>
</dbReference>
<dbReference type="InterPro" id="IPR025371">
    <property type="entry name" value="BT_3044-like_C"/>
</dbReference>
<feature type="domain" description="BT-3044-like C-terminal" evidence="3">
    <location>
        <begin position="163"/>
        <end position="278"/>
    </location>
</feature>
<organism evidence="4 5">
    <name type="scientific">Maribellus luteus</name>
    <dbReference type="NCBI Taxonomy" id="2305463"/>
    <lineage>
        <taxon>Bacteria</taxon>
        <taxon>Pseudomonadati</taxon>
        <taxon>Bacteroidota</taxon>
        <taxon>Bacteroidia</taxon>
        <taxon>Marinilabiliales</taxon>
        <taxon>Prolixibacteraceae</taxon>
        <taxon>Maribellus</taxon>
    </lineage>
</organism>
<dbReference type="Pfam" id="PF08522">
    <property type="entry name" value="BT_3987-like_N"/>
    <property type="match status" value="1"/>
</dbReference>
<feature type="chain" id="PRO_5017404918" evidence="1">
    <location>
        <begin position="22"/>
        <end position="287"/>
    </location>
</feature>
<dbReference type="PROSITE" id="PS51257">
    <property type="entry name" value="PROKAR_LIPOPROTEIN"/>
    <property type="match status" value="1"/>
</dbReference>
<feature type="signal peptide" evidence="1">
    <location>
        <begin position="1"/>
        <end position="21"/>
    </location>
</feature>
<dbReference type="EMBL" id="QWGR01000003">
    <property type="protein sequence ID" value="RIJ49042.1"/>
    <property type="molecule type" value="Genomic_DNA"/>
</dbReference>
<evidence type="ECO:0000256" key="1">
    <source>
        <dbReference type="SAM" id="SignalP"/>
    </source>
</evidence>
<protein>
    <submittedName>
        <fullName evidence="4">DUF1735 domain-containing protein</fullName>
    </submittedName>
</protein>